<dbReference type="EC" id="2.7.13.3" evidence="2"/>
<dbReference type="InterPro" id="IPR050428">
    <property type="entry name" value="TCS_sensor_his_kinase"/>
</dbReference>
<dbReference type="Pfam" id="PF02518">
    <property type="entry name" value="HATPase_c"/>
    <property type="match status" value="1"/>
</dbReference>
<keyword evidence="6" id="KW-0418">Kinase</keyword>
<evidence type="ECO:0000256" key="3">
    <source>
        <dbReference type="ARBA" id="ARBA00022553"/>
    </source>
</evidence>
<dbReference type="InterPro" id="IPR003594">
    <property type="entry name" value="HATPase_dom"/>
</dbReference>
<dbReference type="Gene3D" id="1.10.287.130">
    <property type="match status" value="1"/>
</dbReference>
<evidence type="ECO:0000256" key="5">
    <source>
        <dbReference type="ARBA" id="ARBA00022692"/>
    </source>
</evidence>
<evidence type="ECO:0000313" key="11">
    <source>
        <dbReference type="Proteomes" id="UP000032544"/>
    </source>
</evidence>
<gene>
    <name evidence="10" type="ORF">LH29_18995</name>
</gene>
<reference evidence="10 11" key="1">
    <citation type="submission" date="2014-09" db="EMBL/GenBank/DDBJ databases">
        <title>Draft Genome Sequence of Draconibacterium sp. JN14CK-3.</title>
        <authorList>
            <person name="Dong C."/>
            <person name="Lai Q."/>
            <person name="Shao Z."/>
        </authorList>
    </citation>
    <scope>NUCLEOTIDE SEQUENCE [LARGE SCALE GENOMIC DNA]</scope>
    <source>
        <strain evidence="10 11">JN14CK-3</strain>
    </source>
</reference>
<dbReference type="OrthoDB" id="1522504at2"/>
<dbReference type="SMART" id="SM00387">
    <property type="entry name" value="HATPase_c"/>
    <property type="match status" value="1"/>
</dbReference>
<evidence type="ECO:0000256" key="8">
    <source>
        <dbReference type="SAM" id="Phobius"/>
    </source>
</evidence>
<evidence type="ECO:0000259" key="9">
    <source>
        <dbReference type="PROSITE" id="PS50109"/>
    </source>
</evidence>
<sequence>MKLLTKISLNFLSISLFIFLVGLIAFYFLLRQQVNQNINVELQKRQTSILNELKSAHSAATTPTDFEKKVEITPIPANQTPVEGYSDTLIVNNETGAYTAYRQLQFVSEIGGQKYLVRIFKSHAETDNLMVRIILSMTLLVVALIVGLLVLNRHISQKTLKSFYDTINKIKKYDLNTHEDFQLKESDIKEFNELNKVLTSMTERIKEDYYNLKEYTENASHELQTPIAVIISKMELLLQSDCMQEKELKTISDAYEASNKLSRLTNTLLLLSKIGNRQFPEVKKIDLTQIINTQLSFLEDVIESKKISVESPDKAYFVEMNPYLADILISNLLKNAIRHNYKNGSISITTNEKQLTIANSGEKIEGNADDIFKRFYKSSSSDSSVGLGLAIVQKICEVSGFKALYSYENNLHNFSIIFTPEAKNFED</sequence>
<keyword evidence="8" id="KW-0472">Membrane</keyword>
<feature type="transmembrane region" description="Helical" evidence="8">
    <location>
        <begin position="7"/>
        <end position="30"/>
    </location>
</feature>
<dbReference type="InterPro" id="IPR036097">
    <property type="entry name" value="HisK_dim/P_sf"/>
</dbReference>
<dbReference type="RefSeq" id="WP_045032483.1">
    <property type="nucleotide sequence ID" value="NZ_JRHC01000005.1"/>
</dbReference>
<dbReference type="GO" id="GO:0005886">
    <property type="term" value="C:plasma membrane"/>
    <property type="evidence" value="ECO:0007669"/>
    <property type="project" value="TreeGrafter"/>
</dbReference>
<dbReference type="Proteomes" id="UP000032544">
    <property type="component" value="Unassembled WGS sequence"/>
</dbReference>
<dbReference type="EMBL" id="JRHC01000005">
    <property type="protein sequence ID" value="KJF42627.1"/>
    <property type="molecule type" value="Genomic_DNA"/>
</dbReference>
<comment type="catalytic activity">
    <reaction evidence="1">
        <text>ATP + protein L-histidine = ADP + protein N-phospho-L-histidine.</text>
        <dbReference type="EC" id="2.7.13.3"/>
    </reaction>
</comment>
<keyword evidence="5 8" id="KW-0812">Transmembrane</keyword>
<name>A0A0D8J6U6_9BACT</name>
<organism evidence="10 11">
    <name type="scientific">Draconibacterium sediminis</name>
    <dbReference type="NCBI Taxonomy" id="1544798"/>
    <lineage>
        <taxon>Bacteria</taxon>
        <taxon>Pseudomonadati</taxon>
        <taxon>Bacteroidota</taxon>
        <taxon>Bacteroidia</taxon>
        <taxon>Marinilabiliales</taxon>
        <taxon>Prolixibacteraceae</taxon>
        <taxon>Draconibacterium</taxon>
    </lineage>
</organism>
<keyword evidence="3" id="KW-0597">Phosphoprotein</keyword>
<keyword evidence="11" id="KW-1185">Reference proteome</keyword>
<evidence type="ECO:0000256" key="2">
    <source>
        <dbReference type="ARBA" id="ARBA00012438"/>
    </source>
</evidence>
<dbReference type="Pfam" id="PF00512">
    <property type="entry name" value="HisKA"/>
    <property type="match status" value="1"/>
</dbReference>
<evidence type="ECO:0000256" key="1">
    <source>
        <dbReference type="ARBA" id="ARBA00000085"/>
    </source>
</evidence>
<dbReference type="CDD" id="cd00082">
    <property type="entry name" value="HisKA"/>
    <property type="match status" value="1"/>
</dbReference>
<dbReference type="AlphaFoldDB" id="A0A0D8J6U6"/>
<evidence type="ECO:0000256" key="4">
    <source>
        <dbReference type="ARBA" id="ARBA00022679"/>
    </source>
</evidence>
<evidence type="ECO:0000256" key="6">
    <source>
        <dbReference type="ARBA" id="ARBA00022777"/>
    </source>
</evidence>
<dbReference type="SMART" id="SM00388">
    <property type="entry name" value="HisKA"/>
    <property type="match status" value="1"/>
</dbReference>
<dbReference type="InterPro" id="IPR005467">
    <property type="entry name" value="His_kinase_dom"/>
</dbReference>
<dbReference type="InterPro" id="IPR036890">
    <property type="entry name" value="HATPase_C_sf"/>
</dbReference>
<proteinExistence type="predicted"/>
<keyword evidence="7 8" id="KW-1133">Transmembrane helix</keyword>
<keyword evidence="4" id="KW-0808">Transferase</keyword>
<protein>
    <recommendedName>
        <fullName evidence="2">histidine kinase</fullName>
        <ecNumber evidence="2">2.7.13.3</ecNumber>
    </recommendedName>
</protein>
<dbReference type="SUPFAM" id="SSF55874">
    <property type="entry name" value="ATPase domain of HSP90 chaperone/DNA topoisomerase II/histidine kinase"/>
    <property type="match status" value="1"/>
</dbReference>
<feature type="domain" description="Histidine kinase" evidence="9">
    <location>
        <begin position="218"/>
        <end position="423"/>
    </location>
</feature>
<dbReference type="STRING" id="1544798.LH29_18995"/>
<accession>A0A0D8J6U6</accession>
<dbReference type="PANTHER" id="PTHR45436:SF5">
    <property type="entry name" value="SENSOR HISTIDINE KINASE TRCS"/>
    <property type="match status" value="1"/>
</dbReference>
<feature type="transmembrane region" description="Helical" evidence="8">
    <location>
        <begin position="129"/>
        <end position="151"/>
    </location>
</feature>
<comment type="caution">
    <text evidence="10">The sequence shown here is derived from an EMBL/GenBank/DDBJ whole genome shotgun (WGS) entry which is preliminary data.</text>
</comment>
<dbReference type="SUPFAM" id="SSF47384">
    <property type="entry name" value="Homodimeric domain of signal transducing histidine kinase"/>
    <property type="match status" value="1"/>
</dbReference>
<dbReference type="GO" id="GO:0000155">
    <property type="term" value="F:phosphorelay sensor kinase activity"/>
    <property type="evidence" value="ECO:0007669"/>
    <property type="project" value="InterPro"/>
</dbReference>
<dbReference type="PANTHER" id="PTHR45436">
    <property type="entry name" value="SENSOR HISTIDINE KINASE YKOH"/>
    <property type="match status" value="1"/>
</dbReference>
<dbReference type="InterPro" id="IPR003661">
    <property type="entry name" value="HisK_dim/P_dom"/>
</dbReference>
<dbReference type="Gene3D" id="3.30.565.10">
    <property type="entry name" value="Histidine kinase-like ATPase, C-terminal domain"/>
    <property type="match status" value="1"/>
</dbReference>
<evidence type="ECO:0000313" key="10">
    <source>
        <dbReference type="EMBL" id="KJF42627.1"/>
    </source>
</evidence>
<dbReference type="PROSITE" id="PS50109">
    <property type="entry name" value="HIS_KIN"/>
    <property type="match status" value="1"/>
</dbReference>
<evidence type="ECO:0000256" key="7">
    <source>
        <dbReference type="ARBA" id="ARBA00022989"/>
    </source>
</evidence>